<dbReference type="Gene3D" id="2.40.50.140">
    <property type="entry name" value="Nucleic acid-binding proteins"/>
    <property type="match status" value="1"/>
</dbReference>
<evidence type="ECO:0000256" key="10">
    <source>
        <dbReference type="ARBA" id="ARBA00067449"/>
    </source>
</evidence>
<dbReference type="SUPFAM" id="SSF55874">
    <property type="entry name" value="ATPase domain of HSP90 chaperone/DNA topoisomerase II/histidine kinase"/>
    <property type="match status" value="2"/>
</dbReference>
<dbReference type="OrthoDB" id="1937997at2759"/>
<accession>A0A5C2SPP3</accession>
<dbReference type="AlphaFoldDB" id="A0A5C2SPP3"/>
<dbReference type="SUPFAM" id="SSF52540">
    <property type="entry name" value="P-loop containing nucleoside triphosphate hydrolases"/>
    <property type="match status" value="1"/>
</dbReference>
<feature type="domain" description="Histidine kinase/HSP90-like ATPase" evidence="13">
    <location>
        <begin position="693"/>
        <end position="895"/>
    </location>
</feature>
<evidence type="ECO:0000256" key="7">
    <source>
        <dbReference type="ARBA" id="ARBA00022840"/>
    </source>
</evidence>
<dbReference type="GO" id="GO:0005524">
    <property type="term" value="F:ATP binding"/>
    <property type="evidence" value="ECO:0007669"/>
    <property type="project" value="UniProtKB-KW"/>
</dbReference>
<reference evidence="14" key="1">
    <citation type="journal article" date="2018" name="Genome Biol. Evol.">
        <title>Genomics and development of Lentinus tigrinus, a white-rot wood-decaying mushroom with dimorphic fruiting bodies.</title>
        <authorList>
            <person name="Wu B."/>
            <person name="Xu Z."/>
            <person name="Knudson A."/>
            <person name="Carlson A."/>
            <person name="Chen N."/>
            <person name="Kovaka S."/>
            <person name="LaButti K."/>
            <person name="Lipzen A."/>
            <person name="Pennachio C."/>
            <person name="Riley R."/>
            <person name="Schakwitz W."/>
            <person name="Umezawa K."/>
            <person name="Ohm R.A."/>
            <person name="Grigoriev I.V."/>
            <person name="Nagy L.G."/>
            <person name="Gibbons J."/>
            <person name="Hibbett D."/>
        </authorList>
    </citation>
    <scope>NUCLEOTIDE SEQUENCE [LARGE SCALE GENOMIC DNA]</scope>
    <source>
        <strain evidence="14">ALCF2SS1-6</strain>
    </source>
</reference>
<evidence type="ECO:0000256" key="4">
    <source>
        <dbReference type="ARBA" id="ARBA00006914"/>
    </source>
</evidence>
<evidence type="ECO:0000256" key="5">
    <source>
        <dbReference type="ARBA" id="ARBA00022490"/>
    </source>
</evidence>
<evidence type="ECO:0000259" key="12">
    <source>
        <dbReference type="SMART" id="SM00382"/>
    </source>
</evidence>
<name>A0A5C2SPP3_9APHY</name>
<dbReference type="FunFam" id="3.40.50.300:FF:000027">
    <property type="entry name" value="26S protease regulatory subunit 7"/>
    <property type="match status" value="1"/>
</dbReference>
<feature type="region of interest" description="Disordered" evidence="11">
    <location>
        <begin position="1"/>
        <end position="22"/>
    </location>
</feature>
<dbReference type="GO" id="GO:0008540">
    <property type="term" value="C:proteasome regulatory particle, base subcomplex"/>
    <property type="evidence" value="ECO:0007669"/>
    <property type="project" value="UniProtKB-ARBA"/>
</dbReference>
<dbReference type="Gene3D" id="3.40.50.300">
    <property type="entry name" value="P-loop containing nucleotide triphosphate hydrolases"/>
    <property type="match status" value="1"/>
</dbReference>
<evidence type="ECO:0000256" key="11">
    <source>
        <dbReference type="SAM" id="MobiDB-lite"/>
    </source>
</evidence>
<comment type="similarity">
    <text evidence="4">Belongs to the AAA ATPase family.</text>
</comment>
<dbReference type="CDD" id="cd19502">
    <property type="entry name" value="RecA-like_PAN_like"/>
    <property type="match status" value="1"/>
</dbReference>
<keyword evidence="9" id="KW-0496">Mitochondrion</keyword>
<proteinExistence type="inferred from homology"/>
<dbReference type="InterPro" id="IPR027417">
    <property type="entry name" value="P-loop_NTPase"/>
</dbReference>
<dbReference type="InterPro" id="IPR003959">
    <property type="entry name" value="ATPase_AAA_core"/>
</dbReference>
<dbReference type="Gene3D" id="1.20.140.20">
    <property type="entry name" value="Alpha-ketoacid/pyruvate dehydrogenase kinase, N-terminal domain"/>
    <property type="match status" value="1"/>
</dbReference>
<evidence type="ECO:0000313" key="15">
    <source>
        <dbReference type="Proteomes" id="UP000313359"/>
    </source>
</evidence>
<evidence type="ECO:0000256" key="2">
    <source>
        <dbReference type="ARBA" id="ARBA00004496"/>
    </source>
</evidence>
<dbReference type="Gene3D" id="3.30.565.10">
    <property type="entry name" value="Histidine kinase-like ATPase, C-terminal domain"/>
    <property type="match status" value="1"/>
</dbReference>
<dbReference type="SUPFAM" id="SSF69012">
    <property type="entry name" value="alpha-ketoacid dehydrogenase kinase, N-terminal domain"/>
    <property type="match status" value="1"/>
</dbReference>
<dbReference type="InterPro" id="IPR003593">
    <property type="entry name" value="AAA+_ATPase"/>
</dbReference>
<dbReference type="PROSITE" id="PS00674">
    <property type="entry name" value="AAA"/>
    <property type="match status" value="1"/>
</dbReference>
<dbReference type="InterPro" id="IPR018955">
    <property type="entry name" value="BCDHK/PDK_N"/>
</dbReference>
<dbReference type="InterPro" id="IPR036784">
    <property type="entry name" value="AK/P_DHK_N_sf"/>
</dbReference>
<dbReference type="InterPro" id="IPR036890">
    <property type="entry name" value="HATPase_C_sf"/>
</dbReference>
<dbReference type="Pfam" id="PF21236">
    <property type="entry name" value="OB_PRS7"/>
    <property type="match status" value="1"/>
</dbReference>
<keyword evidence="8 14" id="KW-0647">Proteasome</keyword>
<gene>
    <name evidence="14" type="ORF">L227DRAFT_648659</name>
</gene>
<evidence type="ECO:0000313" key="14">
    <source>
        <dbReference type="EMBL" id="RPD65823.1"/>
    </source>
</evidence>
<dbReference type="Pfam" id="PF10436">
    <property type="entry name" value="BCDHK_Adom3"/>
    <property type="match status" value="1"/>
</dbReference>
<evidence type="ECO:0000256" key="1">
    <source>
        <dbReference type="ARBA" id="ARBA00004173"/>
    </source>
</evidence>
<dbReference type="InterPro" id="IPR003594">
    <property type="entry name" value="HATPase_dom"/>
</dbReference>
<dbReference type="InterPro" id="IPR048723">
    <property type="entry name" value="OB_PRS7"/>
</dbReference>
<dbReference type="SMART" id="SM00387">
    <property type="entry name" value="HATPase_c"/>
    <property type="match status" value="1"/>
</dbReference>
<dbReference type="Proteomes" id="UP000313359">
    <property type="component" value="Unassembled WGS sequence"/>
</dbReference>
<feature type="domain" description="AAA+ ATPase" evidence="12">
    <location>
        <begin position="230"/>
        <end position="369"/>
    </location>
</feature>
<dbReference type="Pfam" id="PF00004">
    <property type="entry name" value="AAA"/>
    <property type="match status" value="1"/>
</dbReference>
<evidence type="ECO:0000259" key="13">
    <source>
        <dbReference type="SMART" id="SM00387"/>
    </source>
</evidence>
<sequence>MPPKSDWEKWEKKVDDKEEKEIKPLDDSDIQILKTYGQGPYAGRLKKIESDIKEVQKRINEKLGVKESDTGLASPNLWDLPADRQRMGEEHPLQVARCTKIIPVDPAAAERARAVNPEGAVQGQKGADEQDKYVINIKQIAKFVVGLGERVAPTDIEEGMRVGVDRNKYQIQIPLPPKIDASVTMMQVEEKPDVTYSDVGGCKEQIEKLREVVETPLLSPERFVNLGIDPPKGVLLFGPPGTGKTLCARAVANRTDATFIRVIGSELVQKYVGEGARMVRELFEMARSKKACIIFFDEVDAIGGARFDDGAGGDNEVQRTMLELINQLDGFDPRGNIKVLMATNRPDTLDPALLRPGRLDRRVEFSLPDNEGRAHILRIHARSMSVERNIRFDLIARLCPNTTGAELRSVATEAGMFAIRARRKVATERDFLDAVEKVVRQGTKFSSTAGYHACAPHRQQSPFHLQQLSNDNALPPAELSRLIEEHAKQPPLPLTLSKLLSFARPLTPESVLESVRYVTTEIPRMLAMRARSLEALPFIVGMNPFIARTLQAHKDSFEFLIRHPPIVTLEQNARFIEQLSELVHSHADDIPAMAKGFQECQRYMTSEQISEFLDSTIRNRIAVRLIAEQHIAISRDLAHGEGGGRHLGVVDFACSPKELIGVCGSFVSDLCEATLGASPEIIIDGDADSTFAYVPVHLEYILTEILKNSFRATVEWHQRHHSASSTDLIPPVIITIASQPRPNPSQPLPPPSSPEYLSAARALNATPRYLFLRVRDQGGGVSPDNMSRIFSYSFTTAGRGAEGNGSEWDDEGLGGGPYAAQHMSGGAAIDSGGSGESLFSEMVGRGVQASMGTIAGLGYGLPMSRLYARYFGGSLDFKSLDGWGSDVFIKLRCLDDGGDVEI</sequence>
<dbReference type="STRING" id="1328759.A0A5C2SPP3"/>
<dbReference type="InterPro" id="IPR003960">
    <property type="entry name" value="ATPase_AAA_CS"/>
</dbReference>
<dbReference type="PANTHER" id="PTHR23073">
    <property type="entry name" value="26S PROTEASOME REGULATORY SUBUNIT"/>
    <property type="match status" value="1"/>
</dbReference>
<dbReference type="SMART" id="SM00382">
    <property type="entry name" value="AAA"/>
    <property type="match status" value="1"/>
</dbReference>
<dbReference type="EMBL" id="ML122251">
    <property type="protein sequence ID" value="RPD65823.1"/>
    <property type="molecule type" value="Genomic_DNA"/>
</dbReference>
<evidence type="ECO:0000256" key="6">
    <source>
        <dbReference type="ARBA" id="ARBA00022741"/>
    </source>
</evidence>
<evidence type="ECO:0000256" key="3">
    <source>
        <dbReference type="ARBA" id="ARBA00006155"/>
    </source>
</evidence>
<dbReference type="FunFam" id="2.40.50.140:FF:000440">
    <property type="entry name" value="26S protease regulatory subunit 7"/>
    <property type="match status" value="1"/>
</dbReference>
<evidence type="ECO:0000256" key="9">
    <source>
        <dbReference type="ARBA" id="ARBA00023128"/>
    </source>
</evidence>
<evidence type="ECO:0000256" key="8">
    <source>
        <dbReference type="ARBA" id="ARBA00022942"/>
    </source>
</evidence>
<comment type="similarity">
    <text evidence="3">Belongs to the PDK/BCKDK protein kinase family.</text>
</comment>
<dbReference type="InterPro" id="IPR041569">
    <property type="entry name" value="AAA_lid_3"/>
</dbReference>
<dbReference type="InterPro" id="IPR012340">
    <property type="entry name" value="NA-bd_OB-fold"/>
</dbReference>
<keyword evidence="15" id="KW-1185">Reference proteome</keyword>
<organism evidence="14 15">
    <name type="scientific">Lentinus tigrinus ALCF2SS1-6</name>
    <dbReference type="NCBI Taxonomy" id="1328759"/>
    <lineage>
        <taxon>Eukaryota</taxon>
        <taxon>Fungi</taxon>
        <taxon>Dikarya</taxon>
        <taxon>Basidiomycota</taxon>
        <taxon>Agaricomycotina</taxon>
        <taxon>Agaricomycetes</taxon>
        <taxon>Polyporales</taxon>
        <taxon>Polyporaceae</taxon>
        <taxon>Lentinus</taxon>
    </lineage>
</organism>
<keyword evidence="5" id="KW-0963">Cytoplasm</keyword>
<keyword evidence="7" id="KW-0067">ATP-binding</keyword>
<protein>
    <recommendedName>
        <fullName evidence="10">26S proteasome regulatory subunit 7 homolog</fullName>
    </recommendedName>
</protein>
<keyword evidence="6" id="KW-0547">Nucleotide-binding</keyword>
<comment type="subcellular location">
    <subcellularLocation>
        <location evidence="2">Cytoplasm</location>
    </subcellularLocation>
    <subcellularLocation>
        <location evidence="1">Mitochondrion</location>
    </subcellularLocation>
</comment>
<dbReference type="Pfam" id="PF17862">
    <property type="entry name" value="AAA_lid_3"/>
    <property type="match status" value="1"/>
</dbReference>
<dbReference type="FunFam" id="1.10.8.60:FF:000005">
    <property type="entry name" value="26S protease regulatory subunit 7"/>
    <property type="match status" value="1"/>
</dbReference>
<dbReference type="GO" id="GO:0016887">
    <property type="term" value="F:ATP hydrolysis activity"/>
    <property type="evidence" value="ECO:0007669"/>
    <property type="project" value="InterPro"/>
</dbReference>
<dbReference type="GO" id="GO:0005739">
    <property type="term" value="C:mitochondrion"/>
    <property type="evidence" value="ECO:0007669"/>
    <property type="project" value="UniProtKB-SubCell"/>
</dbReference>
<dbReference type="Gene3D" id="1.10.8.60">
    <property type="match status" value="1"/>
</dbReference>
<dbReference type="InterPro" id="IPR050221">
    <property type="entry name" value="26S_Proteasome_ATPase"/>
</dbReference>